<dbReference type="InterPro" id="IPR003661">
    <property type="entry name" value="HisK_dim/P_dom"/>
</dbReference>
<dbReference type="EMBL" id="BAABWH010000001">
    <property type="protein sequence ID" value="GAA6144019.1"/>
    <property type="molecule type" value="Genomic_DNA"/>
</dbReference>
<keyword evidence="18" id="KW-1185">Reference proteome</keyword>
<evidence type="ECO:0000256" key="3">
    <source>
        <dbReference type="ARBA" id="ARBA00006434"/>
    </source>
</evidence>
<dbReference type="SMART" id="SM00388">
    <property type="entry name" value="HisKA"/>
    <property type="match status" value="1"/>
</dbReference>
<dbReference type="PROSITE" id="PS50110">
    <property type="entry name" value="RESPONSE_REGULATORY"/>
    <property type="match status" value="1"/>
</dbReference>
<dbReference type="InterPro" id="IPR001734">
    <property type="entry name" value="Na/solute_symporter"/>
</dbReference>
<feature type="transmembrane region" description="Helical" evidence="13">
    <location>
        <begin position="305"/>
        <end position="329"/>
    </location>
</feature>
<feature type="transmembrane region" description="Helical" evidence="13">
    <location>
        <begin position="352"/>
        <end position="380"/>
    </location>
</feature>
<dbReference type="EC" id="2.7.13.3" evidence="4"/>
<evidence type="ECO:0000256" key="13">
    <source>
        <dbReference type="SAM" id="Phobius"/>
    </source>
</evidence>
<dbReference type="InterPro" id="IPR000014">
    <property type="entry name" value="PAS"/>
</dbReference>
<evidence type="ECO:0000259" key="16">
    <source>
        <dbReference type="PROSITE" id="PS50112"/>
    </source>
</evidence>
<dbReference type="Proteomes" id="UP001481413">
    <property type="component" value="Unassembled WGS sequence"/>
</dbReference>
<evidence type="ECO:0000256" key="11">
    <source>
        <dbReference type="PROSITE-ProRule" id="PRU00169"/>
    </source>
</evidence>
<dbReference type="Pfam" id="PF00072">
    <property type="entry name" value="Response_reg"/>
    <property type="match status" value="1"/>
</dbReference>
<dbReference type="Pfam" id="PF12860">
    <property type="entry name" value="PAS_7"/>
    <property type="match status" value="1"/>
</dbReference>
<comment type="caution">
    <text evidence="17">The sequence shown here is derived from an EMBL/GenBank/DDBJ whole genome shotgun (WGS) entry which is preliminary data.</text>
</comment>
<evidence type="ECO:0000256" key="10">
    <source>
        <dbReference type="ARBA" id="ARBA00023136"/>
    </source>
</evidence>
<dbReference type="SUPFAM" id="SSF55874">
    <property type="entry name" value="ATPase domain of HSP90 chaperone/DNA topoisomerase II/histidine kinase"/>
    <property type="match status" value="1"/>
</dbReference>
<evidence type="ECO:0000256" key="6">
    <source>
        <dbReference type="ARBA" id="ARBA00022679"/>
    </source>
</evidence>
<dbReference type="InterPro" id="IPR011006">
    <property type="entry name" value="CheY-like_superfamily"/>
</dbReference>
<keyword evidence="5 11" id="KW-0597">Phosphoprotein</keyword>
<evidence type="ECO:0000256" key="8">
    <source>
        <dbReference type="ARBA" id="ARBA00022777"/>
    </source>
</evidence>
<feature type="transmembrane region" description="Helical" evidence="13">
    <location>
        <begin position="437"/>
        <end position="458"/>
    </location>
</feature>
<feature type="transmembrane region" description="Helical" evidence="13">
    <location>
        <begin position="401"/>
        <end position="425"/>
    </location>
</feature>
<keyword evidence="8 17" id="KW-0418">Kinase</keyword>
<feature type="transmembrane region" description="Helical" evidence="13">
    <location>
        <begin position="60"/>
        <end position="79"/>
    </location>
</feature>
<feature type="transmembrane region" description="Helical" evidence="13">
    <location>
        <begin position="511"/>
        <end position="532"/>
    </location>
</feature>
<accession>A0ABP9ZV57</accession>
<proteinExistence type="inferred from homology"/>
<evidence type="ECO:0000256" key="9">
    <source>
        <dbReference type="ARBA" id="ARBA00022989"/>
    </source>
</evidence>
<dbReference type="Pfam" id="PF02518">
    <property type="entry name" value="HATPase_c"/>
    <property type="match status" value="1"/>
</dbReference>
<dbReference type="RefSeq" id="WP_353292968.1">
    <property type="nucleotide sequence ID" value="NZ_BAABWH010000001.1"/>
</dbReference>
<dbReference type="PANTHER" id="PTHR43047">
    <property type="entry name" value="TWO-COMPONENT HISTIDINE PROTEIN KINASE"/>
    <property type="match status" value="1"/>
</dbReference>
<evidence type="ECO:0000256" key="2">
    <source>
        <dbReference type="ARBA" id="ARBA00004141"/>
    </source>
</evidence>
<dbReference type="NCBIfam" id="NF041832">
    <property type="entry name" value="near_NosP_CTERM"/>
    <property type="match status" value="1"/>
</dbReference>
<keyword evidence="7 13" id="KW-0812">Transmembrane</keyword>
<evidence type="ECO:0000313" key="17">
    <source>
        <dbReference type="EMBL" id="GAA6144019.1"/>
    </source>
</evidence>
<name>A0ABP9ZV57_9GAMM</name>
<dbReference type="PRINTS" id="PR00344">
    <property type="entry name" value="BCTRLSENSOR"/>
</dbReference>
<feature type="modified residue" description="4-aspartylphosphate" evidence="11">
    <location>
        <position position="1097"/>
    </location>
</feature>
<dbReference type="Gene3D" id="3.40.50.2300">
    <property type="match status" value="1"/>
</dbReference>
<dbReference type="InterPro" id="IPR001789">
    <property type="entry name" value="Sig_transdc_resp-reg_receiver"/>
</dbReference>
<dbReference type="SUPFAM" id="SSF55785">
    <property type="entry name" value="PYP-like sensor domain (PAS domain)"/>
    <property type="match status" value="1"/>
</dbReference>
<dbReference type="InterPro" id="IPR004358">
    <property type="entry name" value="Sig_transdc_His_kin-like_C"/>
</dbReference>
<evidence type="ECO:0000256" key="4">
    <source>
        <dbReference type="ARBA" id="ARBA00012438"/>
    </source>
</evidence>
<dbReference type="InterPro" id="IPR035965">
    <property type="entry name" value="PAS-like_dom_sf"/>
</dbReference>
<dbReference type="Gene3D" id="1.10.287.130">
    <property type="match status" value="1"/>
</dbReference>
<dbReference type="PROSITE" id="PS50112">
    <property type="entry name" value="PAS"/>
    <property type="match status" value="1"/>
</dbReference>
<dbReference type="PROSITE" id="PS50283">
    <property type="entry name" value="NA_SOLUT_SYMP_3"/>
    <property type="match status" value="1"/>
</dbReference>
<keyword evidence="10 13" id="KW-0472">Membrane</keyword>
<dbReference type="NCBIfam" id="TIGR00229">
    <property type="entry name" value="sensory_box"/>
    <property type="match status" value="1"/>
</dbReference>
<dbReference type="SUPFAM" id="SSF47384">
    <property type="entry name" value="Homodimeric domain of signal transducing histidine kinase"/>
    <property type="match status" value="1"/>
</dbReference>
<dbReference type="CDD" id="cd00082">
    <property type="entry name" value="HisKA"/>
    <property type="match status" value="1"/>
</dbReference>
<comment type="similarity">
    <text evidence="3">Belongs to the sodium:solute symporter (SSF) (TC 2.A.21) family.</text>
</comment>
<reference evidence="17 18" key="1">
    <citation type="submission" date="2024-04" db="EMBL/GenBank/DDBJ databases">
        <title>Draft genome sequence of Thalassolituus maritimus NBRC 116585.</title>
        <authorList>
            <person name="Miyakawa T."/>
            <person name="Kusuya Y."/>
            <person name="Miura T."/>
        </authorList>
    </citation>
    <scope>NUCLEOTIDE SEQUENCE [LARGE SCALE GENOMIC DNA]</scope>
    <source>
        <strain evidence="17 18">5NW40-0001</strain>
    </source>
</reference>
<dbReference type="SUPFAM" id="SSF52172">
    <property type="entry name" value="CheY-like"/>
    <property type="match status" value="1"/>
</dbReference>
<evidence type="ECO:0000256" key="1">
    <source>
        <dbReference type="ARBA" id="ARBA00000085"/>
    </source>
</evidence>
<dbReference type="Pfam" id="PF00512">
    <property type="entry name" value="HisKA"/>
    <property type="match status" value="1"/>
</dbReference>
<dbReference type="InterPro" id="IPR038377">
    <property type="entry name" value="Na/Glc_symporter_sf"/>
</dbReference>
<dbReference type="InterPro" id="IPR036890">
    <property type="entry name" value="HATPase_C_sf"/>
</dbReference>
<evidence type="ECO:0000256" key="12">
    <source>
        <dbReference type="SAM" id="Coils"/>
    </source>
</evidence>
<evidence type="ECO:0000256" key="5">
    <source>
        <dbReference type="ARBA" id="ARBA00022553"/>
    </source>
</evidence>
<dbReference type="CDD" id="cd00130">
    <property type="entry name" value="PAS"/>
    <property type="match status" value="1"/>
</dbReference>
<dbReference type="SMART" id="SM00448">
    <property type="entry name" value="REC"/>
    <property type="match status" value="1"/>
</dbReference>
<protein>
    <recommendedName>
        <fullName evidence="4">histidine kinase</fullName>
        <ecNumber evidence="4">2.7.13.3</ecNumber>
    </recommendedName>
</protein>
<dbReference type="SMART" id="SM00387">
    <property type="entry name" value="HATPase_c"/>
    <property type="match status" value="1"/>
</dbReference>
<dbReference type="SMART" id="SM00091">
    <property type="entry name" value="PAS"/>
    <property type="match status" value="1"/>
</dbReference>
<keyword evidence="9 13" id="KW-1133">Transmembrane helix</keyword>
<dbReference type="PANTHER" id="PTHR43047:SF9">
    <property type="entry name" value="HISTIDINE KINASE"/>
    <property type="match status" value="1"/>
</dbReference>
<evidence type="ECO:0000256" key="7">
    <source>
        <dbReference type="ARBA" id="ARBA00022692"/>
    </source>
</evidence>
<feature type="transmembrane region" description="Helical" evidence="13">
    <location>
        <begin position="85"/>
        <end position="107"/>
    </location>
</feature>
<dbReference type="Gene3D" id="1.20.1730.10">
    <property type="entry name" value="Sodium/glucose cotransporter"/>
    <property type="match status" value="1"/>
</dbReference>
<organism evidence="17 18">
    <name type="scientific">Thalassolituus maritimus</name>
    <dbReference type="NCBI Taxonomy" id="484498"/>
    <lineage>
        <taxon>Bacteria</taxon>
        <taxon>Pseudomonadati</taxon>
        <taxon>Pseudomonadota</taxon>
        <taxon>Gammaproteobacteria</taxon>
        <taxon>Oceanospirillales</taxon>
        <taxon>Oceanospirillaceae</taxon>
        <taxon>Thalassolituus</taxon>
    </lineage>
</organism>
<dbReference type="InterPro" id="IPR036097">
    <property type="entry name" value="HisK_dim/P_sf"/>
</dbReference>
<feature type="coiled-coil region" evidence="12">
    <location>
        <begin position="775"/>
        <end position="809"/>
    </location>
</feature>
<dbReference type="InterPro" id="IPR003594">
    <property type="entry name" value="HATPase_dom"/>
</dbReference>
<dbReference type="InterPro" id="IPR005467">
    <property type="entry name" value="His_kinase_dom"/>
</dbReference>
<dbReference type="PROSITE" id="PS50109">
    <property type="entry name" value="HIS_KIN"/>
    <property type="match status" value="1"/>
</dbReference>
<dbReference type="Gene3D" id="3.30.450.20">
    <property type="entry name" value="PAS domain"/>
    <property type="match status" value="1"/>
</dbReference>
<feature type="transmembrane region" description="Helical" evidence="13">
    <location>
        <begin position="25"/>
        <end position="44"/>
    </location>
</feature>
<dbReference type="Gene3D" id="3.30.565.10">
    <property type="entry name" value="Histidine kinase-like ATPase, C-terminal domain"/>
    <property type="match status" value="1"/>
</dbReference>
<comment type="subcellular location">
    <subcellularLocation>
        <location evidence="2">Membrane</location>
        <topology evidence="2">Multi-pass membrane protein</topology>
    </subcellularLocation>
</comment>
<dbReference type="CDD" id="cd10322">
    <property type="entry name" value="SLC5sbd"/>
    <property type="match status" value="1"/>
</dbReference>
<sequence>MASALPENNGNLKEKLTDRSMIPDWHLLLISLAYIAVLFAVAWYGDKRASSGKPIHNRPLIYSLSLAVYCTSWTFYGAVGQASTNGWLFLAIYAGPILFLALFWPLLERIIRITKEKRLTSIADFIATRYGKDPSLAVLVTIVAMVGVIPYIALQLKAISTTYELLTQPLGFSVGIPEFIFQDTAFYVSLLMAAFVVMFGTRDIDASEQHPGMILAISLESVIKLVAMLAVGVWAVTALYDTPADVVRIARETTPNHPLFHSSFVSVSFMLQTLLAGIAILCLPRQFQVGVVENESTDHIQSARWMFPVYLGLMMLFIAPLALSGHLFMKDLGFSPDTYVVSLPLVMGEETLAMFAFIGGASAATSMIIVATIAVSTMISNEVILPLIFRKQQREGQRPESVQGLVLTVRRLVIVLLLLSAYLFYRLAGGLESLAAIGLLSFAAIAQFAPALFGGLIWQGANRQGAIAGILGGTFVWFQQLFWPVVSQQFGANSIDALVPYDLLGFDMDDFSFAVIVSLIVNVTLYIVFSVVSSSPVRERMLANDFTSVRATPEKRPKSALDCKVDDVRVVLERILGQEKSDQFFHSYQGNHGLQYNNAPASNDLLHDAEELLGSVVGSSSARLIFSTLLGGEQIQLKDLTLLASEASNAFAMSREQLQAALENIRQGVSVIDRDLKLVAWNNRYSELFGYPQGFIHVGKPVEELIAYNAMRGFCGDGEVEEQVQRRMRFLRSGSAHEFERQLPNGVVVSMQGHPMPDGGFVTSFTDITVHRQAEQALKEANVSLERRVEKRSRELDDLAAQLIEANQSKTRFLAATGHDLMQPLNAAKLFASTLAQHALGERQTELLQHLEGALQSAEDVLSHLVEISKLDSGNMEPKPRPVCLETIFKPLRDEFGALANERGIRLKVRTTDQWVVSDAHWLRRIIQNFISNAVRYTDTGGILVGCRRRGNEIRVEVWDTGPGIPEDKIEEIFREFRRLDSGRQDSKGLGLGLAIVDRMAKRMEHPVEVHSQLGKGTCFAIILPATEAQATTPQVSASTPAAASFENLKLFCIDNDPEVLEGMKALLSSWGGTLYAVSNENDAADIPFKPDIMLADFQLDGDVTGLDVMSSLRARFEDDTLPGILITADPRALVADKARQDGYQFLSKPVRPASLRALMRRVIRPQ</sequence>
<dbReference type="GO" id="GO:0016301">
    <property type="term" value="F:kinase activity"/>
    <property type="evidence" value="ECO:0007669"/>
    <property type="project" value="UniProtKB-KW"/>
</dbReference>
<evidence type="ECO:0000259" key="14">
    <source>
        <dbReference type="PROSITE" id="PS50109"/>
    </source>
</evidence>
<feature type="domain" description="Histidine kinase" evidence="14">
    <location>
        <begin position="816"/>
        <end position="1028"/>
    </location>
</feature>
<feature type="transmembrane region" description="Helical" evidence="13">
    <location>
        <begin position="222"/>
        <end position="240"/>
    </location>
</feature>
<feature type="transmembrane region" description="Helical" evidence="13">
    <location>
        <begin position="136"/>
        <end position="159"/>
    </location>
</feature>
<feature type="transmembrane region" description="Helical" evidence="13">
    <location>
        <begin position="179"/>
        <end position="201"/>
    </location>
</feature>
<keyword evidence="12" id="KW-0175">Coiled coil</keyword>
<feature type="transmembrane region" description="Helical" evidence="13">
    <location>
        <begin position="260"/>
        <end position="284"/>
    </location>
</feature>
<gene>
    <name evidence="17" type="ORF">NBRC116585_01360</name>
</gene>
<keyword evidence="6" id="KW-0808">Transferase</keyword>
<comment type="catalytic activity">
    <reaction evidence="1">
        <text>ATP + protein L-histidine = ADP + protein N-phospho-L-histidine.</text>
        <dbReference type="EC" id="2.7.13.3"/>
    </reaction>
</comment>
<feature type="domain" description="Response regulatory" evidence="15">
    <location>
        <begin position="1050"/>
        <end position="1164"/>
    </location>
</feature>
<evidence type="ECO:0000259" key="15">
    <source>
        <dbReference type="PROSITE" id="PS50110"/>
    </source>
</evidence>
<feature type="domain" description="PAS" evidence="16">
    <location>
        <begin position="654"/>
        <end position="691"/>
    </location>
</feature>
<evidence type="ECO:0000313" key="18">
    <source>
        <dbReference type="Proteomes" id="UP001481413"/>
    </source>
</evidence>